<feature type="region of interest" description="Disordered" evidence="1">
    <location>
        <begin position="339"/>
        <end position="358"/>
    </location>
</feature>
<gene>
    <name evidence="2" type="ORF">Tci_037205</name>
</gene>
<sequence length="452" mass="49708">MVHDIVVQVFSDIKVRGLNRCVQTPLSGVVVRGLNCLVQTSFDVVCKVVVSGGVKRGFLSQKGSGVGRGVKEKDVNINKMNTSSGIGVYTQLDHTMNEDTPVGVAFAVKEGVTPSVVDMMMEKEKISSLEDTTVPESFPSLTTPVTTTACNASGKSSYANITDKPSGKKVNVHTLFTPRGNRIDVVVLVDSIRAISERFANTAYGFFLGKKVAYPVVANYVRNTWDKYGLVRSMFSSSTRLFSFQFSSIDGLDAMLEIDPCEDGFSVIATKLSTPLMLDSYTSDMCMQSWSRSSYARVMIELHADVELKDNIVVAMPKITREGHYTCNVHVEYEWKPHRKSTASSSGNEKKGVEPTIEVSNSNPFDVLNSVDNDLEFGTYGGTTNCGKAILVDKAVNPLKNVEFLSEYDSEDKVASVDNDMARSMAFERDLSHEPQDISVNLDIRVRGRKKK</sequence>
<protein>
    <recommendedName>
        <fullName evidence="3">Zinc knuckle CX2CX4HX4C</fullName>
    </recommendedName>
</protein>
<organism evidence="2">
    <name type="scientific">Tanacetum cinerariifolium</name>
    <name type="common">Dalmatian daisy</name>
    <name type="synonym">Chrysanthemum cinerariifolium</name>
    <dbReference type="NCBI Taxonomy" id="118510"/>
    <lineage>
        <taxon>Eukaryota</taxon>
        <taxon>Viridiplantae</taxon>
        <taxon>Streptophyta</taxon>
        <taxon>Embryophyta</taxon>
        <taxon>Tracheophyta</taxon>
        <taxon>Spermatophyta</taxon>
        <taxon>Magnoliopsida</taxon>
        <taxon>eudicotyledons</taxon>
        <taxon>Gunneridae</taxon>
        <taxon>Pentapetalae</taxon>
        <taxon>asterids</taxon>
        <taxon>campanulids</taxon>
        <taxon>Asterales</taxon>
        <taxon>Asteraceae</taxon>
        <taxon>Asteroideae</taxon>
        <taxon>Anthemideae</taxon>
        <taxon>Anthemidinae</taxon>
        <taxon>Tanacetum</taxon>
    </lineage>
</organism>
<proteinExistence type="predicted"/>
<evidence type="ECO:0000313" key="2">
    <source>
        <dbReference type="EMBL" id="GEU65227.1"/>
    </source>
</evidence>
<dbReference type="EMBL" id="BKCJ010005161">
    <property type="protein sequence ID" value="GEU65227.1"/>
    <property type="molecule type" value="Genomic_DNA"/>
</dbReference>
<evidence type="ECO:0000256" key="1">
    <source>
        <dbReference type="SAM" id="MobiDB-lite"/>
    </source>
</evidence>
<comment type="caution">
    <text evidence="2">The sequence shown here is derived from an EMBL/GenBank/DDBJ whole genome shotgun (WGS) entry which is preliminary data.</text>
</comment>
<reference evidence="2" key="1">
    <citation type="journal article" date="2019" name="Sci. Rep.">
        <title>Draft genome of Tanacetum cinerariifolium, the natural source of mosquito coil.</title>
        <authorList>
            <person name="Yamashiro T."/>
            <person name="Shiraishi A."/>
            <person name="Satake H."/>
            <person name="Nakayama K."/>
        </authorList>
    </citation>
    <scope>NUCLEOTIDE SEQUENCE</scope>
</reference>
<dbReference type="AlphaFoldDB" id="A0A6L2LW88"/>
<accession>A0A6L2LW88</accession>
<evidence type="ECO:0008006" key="3">
    <source>
        <dbReference type="Google" id="ProtNLM"/>
    </source>
</evidence>
<name>A0A6L2LW88_TANCI</name>